<dbReference type="AlphaFoldDB" id="A0A5K3EJZ6"/>
<dbReference type="SUPFAM" id="SSF47473">
    <property type="entry name" value="EF-hand"/>
    <property type="match status" value="2"/>
</dbReference>
<evidence type="ECO:0000256" key="4">
    <source>
        <dbReference type="ARBA" id="ARBA00022792"/>
    </source>
</evidence>
<keyword evidence="7" id="KW-0496">Mitochondrion</keyword>
<reference evidence="10" key="1">
    <citation type="submission" date="2019-11" db="UniProtKB">
        <authorList>
            <consortium name="WormBaseParasite"/>
        </authorList>
    </citation>
    <scope>IDENTIFICATION</scope>
</reference>
<dbReference type="PROSITE" id="PS50222">
    <property type="entry name" value="EF_HAND_2"/>
    <property type="match status" value="2"/>
</dbReference>
<evidence type="ECO:0000256" key="5">
    <source>
        <dbReference type="ARBA" id="ARBA00022837"/>
    </source>
</evidence>
<accession>A0A5K3EJZ6</accession>
<dbReference type="Pfam" id="PF00036">
    <property type="entry name" value="EF-hand_1"/>
    <property type="match status" value="1"/>
</dbReference>
<dbReference type="Pfam" id="PF13833">
    <property type="entry name" value="EF-hand_8"/>
    <property type="match status" value="1"/>
</dbReference>
<dbReference type="InterPro" id="IPR039800">
    <property type="entry name" value="MICU1/2/3"/>
</dbReference>
<evidence type="ECO:0000256" key="8">
    <source>
        <dbReference type="ARBA" id="ARBA00023136"/>
    </source>
</evidence>
<feature type="domain" description="EF-hand" evidence="9">
    <location>
        <begin position="319"/>
        <end position="354"/>
    </location>
</feature>
<comment type="subcellular location">
    <subcellularLocation>
        <location evidence="1">Mitochondrion inner membrane</location>
    </subcellularLocation>
    <subcellularLocation>
        <location evidence="2">Mitochondrion intermembrane space</location>
    </subcellularLocation>
</comment>
<evidence type="ECO:0000256" key="7">
    <source>
        <dbReference type="ARBA" id="ARBA00023128"/>
    </source>
</evidence>
<dbReference type="PANTHER" id="PTHR12294">
    <property type="entry name" value="EF HAND DOMAIN FAMILY A1,A2-RELATED"/>
    <property type="match status" value="1"/>
</dbReference>
<dbReference type="PROSITE" id="PS00018">
    <property type="entry name" value="EF_HAND_1"/>
    <property type="match status" value="2"/>
</dbReference>
<evidence type="ECO:0000256" key="1">
    <source>
        <dbReference type="ARBA" id="ARBA00004273"/>
    </source>
</evidence>
<dbReference type="WBParaSite" id="MCU_001115-RC">
    <property type="protein sequence ID" value="MCU_001115-RC"/>
    <property type="gene ID" value="MCU_001115"/>
</dbReference>
<dbReference type="GO" id="GO:0005758">
    <property type="term" value="C:mitochondrial intermembrane space"/>
    <property type="evidence" value="ECO:0007669"/>
    <property type="project" value="UniProtKB-SubCell"/>
</dbReference>
<keyword evidence="3" id="KW-0677">Repeat</keyword>
<dbReference type="GO" id="GO:1990246">
    <property type="term" value="C:uniplex complex"/>
    <property type="evidence" value="ECO:0007669"/>
    <property type="project" value="TreeGrafter"/>
</dbReference>
<dbReference type="Gene3D" id="1.10.238.10">
    <property type="entry name" value="EF-hand"/>
    <property type="match status" value="2"/>
</dbReference>
<dbReference type="PANTHER" id="PTHR12294:SF13">
    <property type="entry name" value="MITOCHONDRIAL CALCIUM UPTAKE 3, ISOFORM D"/>
    <property type="match status" value="1"/>
</dbReference>
<evidence type="ECO:0000256" key="6">
    <source>
        <dbReference type="ARBA" id="ARBA00022946"/>
    </source>
</evidence>
<dbReference type="InterPro" id="IPR011992">
    <property type="entry name" value="EF-hand-dom_pair"/>
</dbReference>
<dbReference type="GO" id="GO:0036444">
    <property type="term" value="P:calcium import into the mitochondrion"/>
    <property type="evidence" value="ECO:0007669"/>
    <property type="project" value="TreeGrafter"/>
</dbReference>
<evidence type="ECO:0000256" key="3">
    <source>
        <dbReference type="ARBA" id="ARBA00022737"/>
    </source>
</evidence>
<dbReference type="GO" id="GO:0051560">
    <property type="term" value="P:mitochondrial calcium ion homeostasis"/>
    <property type="evidence" value="ECO:0007669"/>
    <property type="project" value="TreeGrafter"/>
</dbReference>
<feature type="domain" description="EF-hand" evidence="9">
    <location>
        <begin position="130"/>
        <end position="165"/>
    </location>
</feature>
<evidence type="ECO:0000259" key="9">
    <source>
        <dbReference type="PROSITE" id="PS50222"/>
    </source>
</evidence>
<sequence length="381" mass="43909">MTFFRKAFMVVSAAAINAGYLNVNRLICINIFQQEDSTKSSTSTKYDQHFRRFASREYNGVLYMTPDDFLHSIFLDKSPVRHFHSLSSDEVRAILRKTPKSSSSNFFRMLGNQGLISFTDYLFILGLLNKPSSRFEVLFDLLDDDCSGAIDEGEFSVLYKVSAGVSSVGETPGSRLALCPEDSFSKQSTLMKFFFGDDGKKMLQKQQFYRFIENVQNEILEVEFALNSPSGAVISPTEFAQVLLHNTNIPELHYDVFLSRLKRLPSNMEITLDDFKSFYKFINHLDDFQMAMKMYQLANRPISLSEFKRAIRACTNVDMPDHILQTLFCMFDADGDGKISPKEFMVLFQNRRARGIHKNIDHKQKLWKDFKKCVTRALREQ</sequence>
<keyword evidence="6" id="KW-0809">Transit peptide</keyword>
<dbReference type="InterPro" id="IPR018247">
    <property type="entry name" value="EF_Hand_1_Ca_BS"/>
</dbReference>
<dbReference type="InterPro" id="IPR002048">
    <property type="entry name" value="EF_hand_dom"/>
</dbReference>
<protein>
    <submittedName>
        <fullName evidence="10">EF-hand domain-containing protein</fullName>
    </submittedName>
</protein>
<dbReference type="SMART" id="SM00054">
    <property type="entry name" value="EFh"/>
    <property type="match status" value="2"/>
</dbReference>
<keyword evidence="4" id="KW-0999">Mitochondrion inner membrane</keyword>
<keyword evidence="8" id="KW-0472">Membrane</keyword>
<evidence type="ECO:0000256" key="2">
    <source>
        <dbReference type="ARBA" id="ARBA00004569"/>
    </source>
</evidence>
<organism evidence="10">
    <name type="scientific">Mesocestoides corti</name>
    <name type="common">Flatworm</name>
    <dbReference type="NCBI Taxonomy" id="53468"/>
    <lineage>
        <taxon>Eukaryota</taxon>
        <taxon>Metazoa</taxon>
        <taxon>Spiralia</taxon>
        <taxon>Lophotrochozoa</taxon>
        <taxon>Platyhelminthes</taxon>
        <taxon>Cestoda</taxon>
        <taxon>Eucestoda</taxon>
        <taxon>Cyclophyllidea</taxon>
        <taxon>Mesocestoididae</taxon>
        <taxon>Mesocestoides</taxon>
    </lineage>
</organism>
<dbReference type="CDD" id="cd15900">
    <property type="entry name" value="EFh_MICU"/>
    <property type="match status" value="1"/>
</dbReference>
<name>A0A5K3EJZ6_MESCO</name>
<evidence type="ECO:0000313" key="10">
    <source>
        <dbReference type="WBParaSite" id="MCU_001115-RC"/>
    </source>
</evidence>
<proteinExistence type="predicted"/>
<dbReference type="GO" id="GO:0005509">
    <property type="term" value="F:calcium ion binding"/>
    <property type="evidence" value="ECO:0007669"/>
    <property type="project" value="InterPro"/>
</dbReference>
<keyword evidence="5" id="KW-0106">Calcium</keyword>